<feature type="transmembrane region" description="Helical" evidence="7">
    <location>
        <begin position="401"/>
        <end position="432"/>
    </location>
</feature>
<keyword evidence="2" id="KW-1003">Cell membrane</keyword>
<feature type="transmembrane region" description="Helical" evidence="7">
    <location>
        <begin position="329"/>
        <end position="356"/>
    </location>
</feature>
<sequence length="459" mass="48574">MAQLTPPRIDTEADGSEPPRARTAEPRRRLSSRLKQQLSLLIERNLGLVTLLDQATVSGTRFLIGVALARFAGPADLGIYSLAFAAVIIVVCTQESLVCRPYTVFWRSRHDARRFRGSSLLHHLVLSGFSSAVALVAAAFFYVLNSEVALIAGVLAIVLPSVLLWDFARRNCFAHLQMGTALAIDGFSSAFQLLTIALLAYAGFLSASSALLVVAGGALLTSLAWLALWRKNFLIGYRDSWGDWAHNWRFGRWAFATQLGGSLNGQVPGWLLLYFVGVAATGTFTACENIVLLSNPLLLGLANLLEARSAEKAGTQGQEALASYARKSFIMLTAITSVMAITIFCVADWLLLILFGPDFTHAAGVVRILGIAVIAWGWIVVFAGTLAALGRPDASFKGTVAGLIATILAGIATVPLGGIAGAAVALVIGSYVSGAWQGLSLVAVLSEGRAPCTAATPTT</sequence>
<evidence type="ECO:0000256" key="7">
    <source>
        <dbReference type="SAM" id="Phobius"/>
    </source>
</evidence>
<dbReference type="GO" id="GO:0005886">
    <property type="term" value="C:plasma membrane"/>
    <property type="evidence" value="ECO:0007669"/>
    <property type="project" value="UniProtKB-SubCell"/>
</dbReference>
<dbReference type="EMBL" id="CP036268">
    <property type="protein sequence ID" value="QDT35910.1"/>
    <property type="molecule type" value="Genomic_DNA"/>
</dbReference>
<name>A0A517QWG0_9PLAN</name>
<feature type="transmembrane region" description="Helical" evidence="7">
    <location>
        <begin position="148"/>
        <end position="168"/>
    </location>
</feature>
<dbReference type="Pfam" id="PF01943">
    <property type="entry name" value="Polysacc_synt"/>
    <property type="match status" value="1"/>
</dbReference>
<dbReference type="Proteomes" id="UP000317318">
    <property type="component" value="Chromosome"/>
</dbReference>
<feature type="transmembrane region" description="Helical" evidence="7">
    <location>
        <begin position="180"/>
        <end position="204"/>
    </location>
</feature>
<dbReference type="InterPro" id="IPR002797">
    <property type="entry name" value="Polysacc_synth"/>
</dbReference>
<accession>A0A517QWG0</accession>
<evidence type="ECO:0000256" key="5">
    <source>
        <dbReference type="ARBA" id="ARBA00023136"/>
    </source>
</evidence>
<organism evidence="8 9">
    <name type="scientific">Stratiformator vulcanicus</name>
    <dbReference type="NCBI Taxonomy" id="2527980"/>
    <lineage>
        <taxon>Bacteria</taxon>
        <taxon>Pseudomonadati</taxon>
        <taxon>Planctomycetota</taxon>
        <taxon>Planctomycetia</taxon>
        <taxon>Planctomycetales</taxon>
        <taxon>Planctomycetaceae</taxon>
        <taxon>Stratiformator</taxon>
    </lineage>
</organism>
<feature type="region of interest" description="Disordered" evidence="6">
    <location>
        <begin position="1"/>
        <end position="30"/>
    </location>
</feature>
<feature type="transmembrane region" description="Helical" evidence="7">
    <location>
        <begin position="368"/>
        <end position="389"/>
    </location>
</feature>
<keyword evidence="5 7" id="KW-0472">Membrane</keyword>
<comment type="subcellular location">
    <subcellularLocation>
        <location evidence="1">Cell membrane</location>
        <topology evidence="1">Multi-pass membrane protein</topology>
    </subcellularLocation>
</comment>
<evidence type="ECO:0000256" key="2">
    <source>
        <dbReference type="ARBA" id="ARBA00022475"/>
    </source>
</evidence>
<dbReference type="InterPro" id="IPR050833">
    <property type="entry name" value="Poly_Biosynth_Transport"/>
</dbReference>
<protein>
    <submittedName>
        <fullName evidence="8">MurJ-like flippase</fullName>
    </submittedName>
</protein>
<evidence type="ECO:0000256" key="4">
    <source>
        <dbReference type="ARBA" id="ARBA00022989"/>
    </source>
</evidence>
<keyword evidence="4 7" id="KW-1133">Transmembrane helix</keyword>
<feature type="transmembrane region" description="Helical" evidence="7">
    <location>
        <begin position="120"/>
        <end position="142"/>
    </location>
</feature>
<evidence type="ECO:0000313" key="8">
    <source>
        <dbReference type="EMBL" id="QDT35910.1"/>
    </source>
</evidence>
<evidence type="ECO:0000256" key="6">
    <source>
        <dbReference type="SAM" id="MobiDB-lite"/>
    </source>
</evidence>
<feature type="compositionally biased region" description="Basic and acidic residues" evidence="6">
    <location>
        <begin position="17"/>
        <end position="28"/>
    </location>
</feature>
<feature type="transmembrane region" description="Helical" evidence="7">
    <location>
        <begin position="77"/>
        <end position="99"/>
    </location>
</feature>
<keyword evidence="3 7" id="KW-0812">Transmembrane</keyword>
<proteinExistence type="predicted"/>
<dbReference type="PANTHER" id="PTHR30250:SF26">
    <property type="entry name" value="PSMA PROTEIN"/>
    <property type="match status" value="1"/>
</dbReference>
<dbReference type="PANTHER" id="PTHR30250">
    <property type="entry name" value="PST FAMILY PREDICTED COLANIC ACID TRANSPORTER"/>
    <property type="match status" value="1"/>
</dbReference>
<reference evidence="8 9" key="1">
    <citation type="submission" date="2019-02" db="EMBL/GenBank/DDBJ databases">
        <title>Deep-cultivation of Planctomycetes and their phenomic and genomic characterization uncovers novel biology.</title>
        <authorList>
            <person name="Wiegand S."/>
            <person name="Jogler M."/>
            <person name="Boedeker C."/>
            <person name="Pinto D."/>
            <person name="Vollmers J."/>
            <person name="Rivas-Marin E."/>
            <person name="Kohn T."/>
            <person name="Peeters S.H."/>
            <person name="Heuer A."/>
            <person name="Rast P."/>
            <person name="Oberbeckmann S."/>
            <person name="Bunk B."/>
            <person name="Jeske O."/>
            <person name="Meyerdierks A."/>
            <person name="Storesund J.E."/>
            <person name="Kallscheuer N."/>
            <person name="Luecker S."/>
            <person name="Lage O.M."/>
            <person name="Pohl T."/>
            <person name="Merkel B.J."/>
            <person name="Hornburger P."/>
            <person name="Mueller R.-W."/>
            <person name="Bruemmer F."/>
            <person name="Labrenz M."/>
            <person name="Spormann A.M."/>
            <person name="Op den Camp H."/>
            <person name="Overmann J."/>
            <person name="Amann R."/>
            <person name="Jetten M.S.M."/>
            <person name="Mascher T."/>
            <person name="Medema M.H."/>
            <person name="Devos D.P."/>
            <person name="Kaster A.-K."/>
            <person name="Ovreas L."/>
            <person name="Rohde M."/>
            <person name="Galperin M.Y."/>
            <person name="Jogler C."/>
        </authorList>
    </citation>
    <scope>NUCLEOTIDE SEQUENCE [LARGE SCALE GENOMIC DNA]</scope>
    <source>
        <strain evidence="8 9">Pan189</strain>
    </source>
</reference>
<dbReference type="RefSeq" id="WP_145362168.1">
    <property type="nucleotide sequence ID" value="NZ_CP036268.1"/>
</dbReference>
<dbReference type="OrthoDB" id="256428at2"/>
<evidence type="ECO:0000256" key="3">
    <source>
        <dbReference type="ARBA" id="ARBA00022692"/>
    </source>
</evidence>
<dbReference type="AlphaFoldDB" id="A0A517QWG0"/>
<evidence type="ECO:0000256" key="1">
    <source>
        <dbReference type="ARBA" id="ARBA00004651"/>
    </source>
</evidence>
<gene>
    <name evidence="8" type="ORF">Pan189_02630</name>
</gene>
<feature type="transmembrane region" description="Helical" evidence="7">
    <location>
        <begin position="210"/>
        <end position="229"/>
    </location>
</feature>
<evidence type="ECO:0000313" key="9">
    <source>
        <dbReference type="Proteomes" id="UP000317318"/>
    </source>
</evidence>
<dbReference type="KEGG" id="svp:Pan189_02630"/>
<keyword evidence="9" id="KW-1185">Reference proteome</keyword>